<gene>
    <name evidence="2" type="ORF">FANTH_10113</name>
</gene>
<keyword evidence="3" id="KW-1185">Reference proteome</keyword>
<name>A0A8H4Z3K2_9HYPO</name>
<evidence type="ECO:0000256" key="1">
    <source>
        <dbReference type="SAM" id="MobiDB-lite"/>
    </source>
</evidence>
<dbReference type="Proteomes" id="UP000573603">
    <property type="component" value="Unassembled WGS sequence"/>
</dbReference>
<dbReference type="AlphaFoldDB" id="A0A8H4Z3K2"/>
<organism evidence="2 3">
    <name type="scientific">Fusarium anthophilum</name>
    <dbReference type="NCBI Taxonomy" id="48485"/>
    <lineage>
        <taxon>Eukaryota</taxon>
        <taxon>Fungi</taxon>
        <taxon>Dikarya</taxon>
        <taxon>Ascomycota</taxon>
        <taxon>Pezizomycotina</taxon>
        <taxon>Sordariomycetes</taxon>
        <taxon>Hypocreomycetidae</taxon>
        <taxon>Hypocreales</taxon>
        <taxon>Nectriaceae</taxon>
        <taxon>Fusarium</taxon>
        <taxon>Fusarium fujikuroi species complex</taxon>
    </lineage>
</organism>
<sequence length="644" mass="72015">MEKDQIGRHQSYTLMAYILPDGNGVSRPSPPTPPLQEYDLPNHTNDAVYGMDDSIPRAFGNLQYELLPPPAASGAASSVSEDALSDPECNLSSWPPSPISSNKDFDEGHRPVMLPCLISERTPSPLSSSSESYSESSFCSLSSETFEVPHLSERNITYVFAEKDNSGSIMSPEIKPNALGRFEKQRLAIKNTALPNPRERTHCWLMPLQTLDISTHGLYEAFPYHDAKEEYPATEPMWKYTSTRYAERRPVPAKGDTQKSLKREKMYIPMDIEPYDFGRSKTTVASLPEYIRTMIMSFCTEPKDLIALINSSSVFLQPFCRSRRAIVSQITQSMRLRFGGDMPSSCLMVARLRNMESGGDGGSPEVRKASAKRTIKKILALTPKGPLLHPAYSLRQLKFVSEALETAESVMTGYAHHAWANRNGMSNLGPSHAVEDLVLSKTERKMFLGAICLYDAYCTAFFSENSLSTDGDIALRQSFLDEDGIPGEIINRFYSITTFLRLSYCNWICTAMNEARYDLTAKDENNRLLPLLEKHIGLLVNHFVCSGPSVFRMLQDKGATERSRFLLKLLERCETDAAYLQKITSPQGREGNRLWAYRETAGGLTMGEVQTAQHFWDPAIVRSMKAAPSICSAVGLPLRLRLPT</sequence>
<feature type="region of interest" description="Disordered" evidence="1">
    <location>
        <begin position="70"/>
        <end position="106"/>
    </location>
</feature>
<protein>
    <submittedName>
        <fullName evidence="2">Uncharacterized protein</fullName>
    </submittedName>
</protein>
<reference evidence="2 3" key="1">
    <citation type="journal article" date="2020" name="BMC Genomics">
        <title>Correction to: Identification and distribution of gene clusters required for synthesis of sphingolipid metabolism inhibitors in diverse species of the filamentous fungus Fusarium.</title>
        <authorList>
            <person name="Kim H.S."/>
            <person name="Lohmar J.M."/>
            <person name="Busman M."/>
            <person name="Brown D.W."/>
            <person name="Naumann T.A."/>
            <person name="Divon H.H."/>
            <person name="Lysoe E."/>
            <person name="Uhlig S."/>
            <person name="Proctor R.H."/>
        </authorList>
    </citation>
    <scope>NUCLEOTIDE SEQUENCE [LARGE SCALE GENOMIC DNA]</scope>
    <source>
        <strain evidence="2 3">NRRL 25214</strain>
    </source>
</reference>
<comment type="caution">
    <text evidence="2">The sequence shown here is derived from an EMBL/GenBank/DDBJ whole genome shotgun (WGS) entry which is preliminary data.</text>
</comment>
<dbReference type="EMBL" id="JABEVY010000279">
    <property type="protein sequence ID" value="KAF5239012.1"/>
    <property type="molecule type" value="Genomic_DNA"/>
</dbReference>
<evidence type="ECO:0000313" key="3">
    <source>
        <dbReference type="Proteomes" id="UP000573603"/>
    </source>
</evidence>
<proteinExistence type="predicted"/>
<accession>A0A8H4Z3K2</accession>
<feature type="compositionally biased region" description="Polar residues" evidence="1">
    <location>
        <begin position="90"/>
        <end position="102"/>
    </location>
</feature>
<evidence type="ECO:0000313" key="2">
    <source>
        <dbReference type="EMBL" id="KAF5239012.1"/>
    </source>
</evidence>
<feature type="region of interest" description="Disordered" evidence="1">
    <location>
        <begin position="20"/>
        <end position="41"/>
    </location>
</feature>